<name>A0A914DTE1_9BILA</name>
<accession>A0A914DTE1</accession>
<proteinExistence type="predicted"/>
<evidence type="ECO:0000313" key="1">
    <source>
        <dbReference type="Proteomes" id="UP000887540"/>
    </source>
</evidence>
<dbReference type="AlphaFoldDB" id="A0A914DTE1"/>
<dbReference type="WBParaSite" id="ACRNAN_scaffold3606.g23325.t1">
    <property type="protein sequence ID" value="ACRNAN_scaffold3606.g23325.t1"/>
    <property type="gene ID" value="ACRNAN_scaffold3606.g23325"/>
</dbReference>
<organism evidence="1 2">
    <name type="scientific">Acrobeloides nanus</name>
    <dbReference type="NCBI Taxonomy" id="290746"/>
    <lineage>
        <taxon>Eukaryota</taxon>
        <taxon>Metazoa</taxon>
        <taxon>Ecdysozoa</taxon>
        <taxon>Nematoda</taxon>
        <taxon>Chromadorea</taxon>
        <taxon>Rhabditida</taxon>
        <taxon>Tylenchina</taxon>
        <taxon>Cephalobomorpha</taxon>
        <taxon>Cephaloboidea</taxon>
        <taxon>Cephalobidae</taxon>
        <taxon>Acrobeloides</taxon>
    </lineage>
</organism>
<keyword evidence="1" id="KW-1185">Reference proteome</keyword>
<sequence length="127" mass="13966">MKIVVLVVPVVQEDLVVLMVLVTVVALEDLVPNDVLPVVNKDVLQVLVVVLKNVLLELKVVPVVLVGQDVLVELKDVPLEENNAVLQVNMVPVLQMQNALQKCADREDLVVLAFMENQEDVTGNIDL</sequence>
<dbReference type="Proteomes" id="UP000887540">
    <property type="component" value="Unplaced"/>
</dbReference>
<reference evidence="2" key="1">
    <citation type="submission" date="2022-11" db="UniProtKB">
        <authorList>
            <consortium name="WormBaseParasite"/>
        </authorList>
    </citation>
    <scope>IDENTIFICATION</scope>
</reference>
<evidence type="ECO:0000313" key="2">
    <source>
        <dbReference type="WBParaSite" id="ACRNAN_scaffold3606.g23325.t1"/>
    </source>
</evidence>
<protein>
    <submittedName>
        <fullName evidence="2">Secreted protein</fullName>
    </submittedName>
</protein>